<comment type="subcellular location">
    <subcellularLocation>
        <location evidence="1">Membrane</location>
    </subcellularLocation>
</comment>
<evidence type="ECO:0000256" key="2">
    <source>
        <dbReference type="ARBA" id="ARBA00022692"/>
    </source>
</evidence>
<dbReference type="InterPro" id="IPR023352">
    <property type="entry name" value="MAPEG-like_dom_sf"/>
</dbReference>
<feature type="transmembrane region" description="Helical" evidence="5">
    <location>
        <begin position="116"/>
        <end position="135"/>
    </location>
</feature>
<keyword evidence="3 5" id="KW-1133">Transmembrane helix</keyword>
<sequence>MHDFLTPVLALILWTLVMWFVMYWRRIPAMNTITKDTQEFIRNPKLGEKIPAKARWAADNYNHLHEQPVIFYALVGYLFLTNQTDSFNLYVAWAYVAIRVIHSLVQITSNKVMVRFPLFALGSLMLMIMAVRAALHVF</sequence>
<dbReference type="GO" id="GO:0016020">
    <property type="term" value="C:membrane"/>
    <property type="evidence" value="ECO:0007669"/>
    <property type="project" value="UniProtKB-SubCell"/>
</dbReference>
<dbReference type="Gene3D" id="1.20.120.550">
    <property type="entry name" value="Membrane associated eicosanoid/glutathione metabolism-like domain"/>
    <property type="match status" value="1"/>
</dbReference>
<dbReference type="InterPro" id="IPR001129">
    <property type="entry name" value="Membr-assoc_MAPEG"/>
</dbReference>
<protein>
    <submittedName>
        <fullName evidence="6">MAPEG family protein</fullName>
    </submittedName>
</protein>
<gene>
    <name evidence="6" type="ORF">ENJ46_05955</name>
</gene>
<proteinExistence type="predicted"/>
<dbReference type="EMBL" id="DRMN01000387">
    <property type="protein sequence ID" value="HFB55452.1"/>
    <property type="molecule type" value="Genomic_DNA"/>
</dbReference>
<evidence type="ECO:0000313" key="6">
    <source>
        <dbReference type="EMBL" id="HFB55452.1"/>
    </source>
</evidence>
<accession>A0A7C3G9I3</accession>
<dbReference type="Pfam" id="PF01124">
    <property type="entry name" value="MAPEG"/>
    <property type="match status" value="1"/>
</dbReference>
<organism evidence="6">
    <name type="scientific">Hellea balneolensis</name>
    <dbReference type="NCBI Taxonomy" id="287478"/>
    <lineage>
        <taxon>Bacteria</taxon>
        <taxon>Pseudomonadati</taxon>
        <taxon>Pseudomonadota</taxon>
        <taxon>Alphaproteobacteria</taxon>
        <taxon>Maricaulales</taxon>
        <taxon>Robiginitomaculaceae</taxon>
        <taxon>Hellea</taxon>
    </lineage>
</organism>
<keyword evidence="4 5" id="KW-0472">Membrane</keyword>
<dbReference type="SUPFAM" id="SSF161084">
    <property type="entry name" value="MAPEG domain-like"/>
    <property type="match status" value="1"/>
</dbReference>
<feature type="transmembrane region" description="Helical" evidence="5">
    <location>
        <begin position="6"/>
        <end position="24"/>
    </location>
</feature>
<evidence type="ECO:0000256" key="4">
    <source>
        <dbReference type="ARBA" id="ARBA00023136"/>
    </source>
</evidence>
<comment type="caution">
    <text evidence="6">The sequence shown here is derived from an EMBL/GenBank/DDBJ whole genome shotgun (WGS) entry which is preliminary data.</text>
</comment>
<dbReference type="AlphaFoldDB" id="A0A7C3G9I3"/>
<name>A0A7C3G9I3_9PROT</name>
<reference evidence="6" key="1">
    <citation type="journal article" date="2020" name="mSystems">
        <title>Genome- and Community-Level Interaction Insights into Carbon Utilization and Element Cycling Functions of Hydrothermarchaeota in Hydrothermal Sediment.</title>
        <authorList>
            <person name="Zhou Z."/>
            <person name="Liu Y."/>
            <person name="Xu W."/>
            <person name="Pan J."/>
            <person name="Luo Z.H."/>
            <person name="Li M."/>
        </authorList>
    </citation>
    <scope>NUCLEOTIDE SEQUENCE [LARGE SCALE GENOMIC DNA]</scope>
    <source>
        <strain evidence="6">HyVt-489</strain>
    </source>
</reference>
<evidence type="ECO:0000256" key="5">
    <source>
        <dbReference type="SAM" id="Phobius"/>
    </source>
</evidence>
<dbReference type="Proteomes" id="UP000886042">
    <property type="component" value="Unassembled WGS sequence"/>
</dbReference>
<evidence type="ECO:0000256" key="1">
    <source>
        <dbReference type="ARBA" id="ARBA00004370"/>
    </source>
</evidence>
<evidence type="ECO:0000256" key="3">
    <source>
        <dbReference type="ARBA" id="ARBA00022989"/>
    </source>
</evidence>
<keyword evidence="2 5" id="KW-0812">Transmembrane</keyword>